<name>A0AAV4UV74_CAEEX</name>
<feature type="transmembrane region" description="Helical" evidence="1">
    <location>
        <begin position="14"/>
        <end position="36"/>
    </location>
</feature>
<evidence type="ECO:0000256" key="1">
    <source>
        <dbReference type="SAM" id="Phobius"/>
    </source>
</evidence>
<keyword evidence="1" id="KW-0812">Transmembrane</keyword>
<protein>
    <recommendedName>
        <fullName evidence="4">Transposase</fullName>
    </recommendedName>
</protein>
<sequence length="85" mass="10062">MKMSFPTNVEVHRFLGMVAYYFCFLSNNASTTYPFLQLNRNFKFLRRTADCEAIFIELKMEIDSEHNHDPTLPIVLRVMQLVQNN</sequence>
<dbReference type="Gene3D" id="3.30.70.270">
    <property type="match status" value="1"/>
</dbReference>
<evidence type="ECO:0000313" key="2">
    <source>
        <dbReference type="EMBL" id="GIY61811.1"/>
    </source>
</evidence>
<evidence type="ECO:0008006" key="4">
    <source>
        <dbReference type="Google" id="ProtNLM"/>
    </source>
</evidence>
<keyword evidence="3" id="KW-1185">Reference proteome</keyword>
<gene>
    <name evidence="2" type="ORF">CEXT_559261</name>
</gene>
<evidence type="ECO:0000313" key="3">
    <source>
        <dbReference type="Proteomes" id="UP001054945"/>
    </source>
</evidence>
<dbReference type="AlphaFoldDB" id="A0AAV4UV74"/>
<dbReference type="Proteomes" id="UP001054945">
    <property type="component" value="Unassembled WGS sequence"/>
</dbReference>
<dbReference type="InterPro" id="IPR043128">
    <property type="entry name" value="Rev_trsase/Diguanyl_cyclase"/>
</dbReference>
<dbReference type="InterPro" id="IPR043502">
    <property type="entry name" value="DNA/RNA_pol_sf"/>
</dbReference>
<keyword evidence="1" id="KW-0472">Membrane</keyword>
<proteinExistence type="predicted"/>
<dbReference type="GO" id="GO:0071897">
    <property type="term" value="P:DNA biosynthetic process"/>
    <property type="evidence" value="ECO:0007669"/>
    <property type="project" value="UniProtKB-ARBA"/>
</dbReference>
<organism evidence="2 3">
    <name type="scientific">Caerostris extrusa</name>
    <name type="common">Bark spider</name>
    <name type="synonym">Caerostris bankana</name>
    <dbReference type="NCBI Taxonomy" id="172846"/>
    <lineage>
        <taxon>Eukaryota</taxon>
        <taxon>Metazoa</taxon>
        <taxon>Ecdysozoa</taxon>
        <taxon>Arthropoda</taxon>
        <taxon>Chelicerata</taxon>
        <taxon>Arachnida</taxon>
        <taxon>Araneae</taxon>
        <taxon>Araneomorphae</taxon>
        <taxon>Entelegynae</taxon>
        <taxon>Araneoidea</taxon>
        <taxon>Araneidae</taxon>
        <taxon>Caerostris</taxon>
    </lineage>
</organism>
<accession>A0AAV4UV74</accession>
<reference evidence="2 3" key="1">
    <citation type="submission" date="2021-06" db="EMBL/GenBank/DDBJ databases">
        <title>Caerostris extrusa draft genome.</title>
        <authorList>
            <person name="Kono N."/>
            <person name="Arakawa K."/>
        </authorList>
    </citation>
    <scope>NUCLEOTIDE SEQUENCE [LARGE SCALE GENOMIC DNA]</scope>
</reference>
<dbReference type="SUPFAM" id="SSF56672">
    <property type="entry name" value="DNA/RNA polymerases"/>
    <property type="match status" value="1"/>
</dbReference>
<keyword evidence="1" id="KW-1133">Transmembrane helix</keyword>
<dbReference type="EMBL" id="BPLR01013525">
    <property type="protein sequence ID" value="GIY61811.1"/>
    <property type="molecule type" value="Genomic_DNA"/>
</dbReference>
<comment type="caution">
    <text evidence="2">The sequence shown here is derived from an EMBL/GenBank/DDBJ whole genome shotgun (WGS) entry which is preliminary data.</text>
</comment>